<protein>
    <recommendedName>
        <fullName evidence="3">SAGA-associated factor 11</fullName>
    </recommendedName>
</protein>
<evidence type="ECO:0000313" key="2">
    <source>
        <dbReference type="Proteomes" id="UP000237000"/>
    </source>
</evidence>
<organism evidence="1 2">
    <name type="scientific">Trema orientale</name>
    <name type="common">Charcoal tree</name>
    <name type="synonym">Celtis orientalis</name>
    <dbReference type="NCBI Taxonomy" id="63057"/>
    <lineage>
        <taxon>Eukaryota</taxon>
        <taxon>Viridiplantae</taxon>
        <taxon>Streptophyta</taxon>
        <taxon>Embryophyta</taxon>
        <taxon>Tracheophyta</taxon>
        <taxon>Spermatophyta</taxon>
        <taxon>Magnoliopsida</taxon>
        <taxon>eudicotyledons</taxon>
        <taxon>Gunneridae</taxon>
        <taxon>Pentapetalae</taxon>
        <taxon>rosids</taxon>
        <taxon>fabids</taxon>
        <taxon>Rosales</taxon>
        <taxon>Cannabaceae</taxon>
        <taxon>Trema</taxon>
    </lineage>
</organism>
<evidence type="ECO:0008006" key="3">
    <source>
        <dbReference type="Google" id="ProtNLM"/>
    </source>
</evidence>
<evidence type="ECO:0000313" key="1">
    <source>
        <dbReference type="EMBL" id="PON88251.1"/>
    </source>
</evidence>
<gene>
    <name evidence="1" type="ORF">TorRG33x02_158380</name>
</gene>
<dbReference type="Proteomes" id="UP000237000">
    <property type="component" value="Unassembled WGS sequence"/>
</dbReference>
<dbReference type="STRING" id="63057.A0A2P5ERT8"/>
<dbReference type="AlphaFoldDB" id="A0A2P5ERT8"/>
<comment type="caution">
    <text evidence="1">The sequence shown here is derived from an EMBL/GenBank/DDBJ whole genome shotgun (WGS) entry which is preliminary data.</text>
</comment>
<accession>A0A2P5ERT8</accession>
<dbReference type="PANTHER" id="PTHR47805">
    <property type="entry name" value="SAGA-ASSOCIATED FACTOR 73"/>
    <property type="match status" value="1"/>
</dbReference>
<reference evidence="2" key="1">
    <citation type="submission" date="2016-06" db="EMBL/GenBank/DDBJ databases">
        <title>Parallel loss of symbiosis genes in relatives of nitrogen-fixing non-legume Parasponia.</title>
        <authorList>
            <person name="Van Velzen R."/>
            <person name="Holmer R."/>
            <person name="Bu F."/>
            <person name="Rutten L."/>
            <person name="Van Zeijl A."/>
            <person name="Liu W."/>
            <person name="Santuari L."/>
            <person name="Cao Q."/>
            <person name="Sharma T."/>
            <person name="Shen D."/>
            <person name="Roswanjaya Y."/>
            <person name="Wardhani T."/>
            <person name="Kalhor M.S."/>
            <person name="Jansen J."/>
            <person name="Van den Hoogen J."/>
            <person name="Gungor B."/>
            <person name="Hartog M."/>
            <person name="Hontelez J."/>
            <person name="Verver J."/>
            <person name="Yang W.-C."/>
            <person name="Schijlen E."/>
            <person name="Repin R."/>
            <person name="Schilthuizen M."/>
            <person name="Schranz E."/>
            <person name="Heidstra R."/>
            <person name="Miyata K."/>
            <person name="Fedorova E."/>
            <person name="Kohlen W."/>
            <person name="Bisseling T."/>
            <person name="Smit S."/>
            <person name="Geurts R."/>
        </authorList>
    </citation>
    <scope>NUCLEOTIDE SEQUENCE [LARGE SCALE GENOMIC DNA]</scope>
    <source>
        <strain evidence="2">cv. RG33-2</strain>
    </source>
</reference>
<dbReference type="PANTHER" id="PTHR47805:SF1">
    <property type="entry name" value="SAGA-ASSOCIATED FACTOR 73"/>
    <property type="match status" value="1"/>
</dbReference>
<dbReference type="GO" id="GO:0000124">
    <property type="term" value="C:SAGA complex"/>
    <property type="evidence" value="ECO:0007669"/>
    <property type="project" value="InterPro"/>
</dbReference>
<dbReference type="InParanoid" id="A0A2P5ERT8"/>
<dbReference type="InterPro" id="IPR037804">
    <property type="entry name" value="SGF73"/>
</dbReference>
<name>A0A2P5ERT8_TREOI</name>
<dbReference type="OrthoDB" id="21678at2759"/>
<keyword evidence="2" id="KW-1185">Reference proteome</keyword>
<proteinExistence type="predicted"/>
<sequence length="256" mass="27792">MVCSLGSGRMAVMARLLAAGNFSRSLAEEVGHQKLAATLICRELSEADEPNLLDEEDMHVFGLKPMADPLHLVCCNTCKKPVQASQYVAHAELCRMLNSTEESMQGVNGSVGPRKPVRKEKKKSLNAYANQAISVGELERFESIDANDTAVAESQLNGQIGMNSSFSMEAKRSSAYVDAKHLMDGSAVSPGNPDNSAAVMPRATKRSKLIAGEWLPLSVDLETASTVSKVISDQDECICEARFEIYFKLLQFLNSS</sequence>
<dbReference type="EMBL" id="JXTC01000107">
    <property type="protein sequence ID" value="PON88251.1"/>
    <property type="molecule type" value="Genomic_DNA"/>
</dbReference>